<protein>
    <recommendedName>
        <fullName evidence="4">Superinfection immunity protein</fullName>
    </recommendedName>
</protein>
<feature type="transmembrane region" description="Helical" evidence="1">
    <location>
        <begin position="48"/>
        <end position="67"/>
    </location>
</feature>
<dbReference type="RefSeq" id="WP_277859588.1">
    <property type="nucleotide sequence ID" value="NZ_JARRAG010000001.1"/>
</dbReference>
<evidence type="ECO:0000256" key="1">
    <source>
        <dbReference type="SAM" id="Phobius"/>
    </source>
</evidence>
<comment type="caution">
    <text evidence="2">The sequence shown here is derived from an EMBL/GenBank/DDBJ whole genome shotgun (WGS) entry which is preliminary data.</text>
</comment>
<keyword evidence="3" id="KW-1185">Reference proteome</keyword>
<evidence type="ECO:0008006" key="4">
    <source>
        <dbReference type="Google" id="ProtNLM"/>
    </source>
</evidence>
<reference evidence="2 3" key="1">
    <citation type="submission" date="2023-03" db="EMBL/GenBank/DDBJ databases">
        <title>Paludisphaera mucosa sp. nov. a novel planctomycete from northern fen.</title>
        <authorList>
            <person name="Ivanova A."/>
        </authorList>
    </citation>
    <scope>NUCLEOTIDE SEQUENCE [LARGE SCALE GENOMIC DNA]</scope>
    <source>
        <strain evidence="2 3">Pla2</strain>
    </source>
</reference>
<name>A0ABT6F6Q3_9BACT</name>
<evidence type="ECO:0000313" key="3">
    <source>
        <dbReference type="Proteomes" id="UP001216907"/>
    </source>
</evidence>
<evidence type="ECO:0000313" key="2">
    <source>
        <dbReference type="EMBL" id="MDG3003234.1"/>
    </source>
</evidence>
<keyword evidence="1" id="KW-0812">Transmembrane</keyword>
<keyword evidence="1" id="KW-1133">Transmembrane helix</keyword>
<dbReference type="Proteomes" id="UP001216907">
    <property type="component" value="Unassembled WGS sequence"/>
</dbReference>
<sequence>MTEAEKARFARRFAANVLGGVLSIPEPKTGTGSNIAPEPPPLMTTQRAVHIALALLVSLSGVYLALAPKLVLLLAGLALRRPLAVTWASWLGVHVCLGFGWYVLILCTAIKNPPPSNRSRH</sequence>
<proteinExistence type="predicted"/>
<keyword evidence="1" id="KW-0472">Membrane</keyword>
<dbReference type="EMBL" id="JARRAG010000001">
    <property type="protein sequence ID" value="MDG3003234.1"/>
    <property type="molecule type" value="Genomic_DNA"/>
</dbReference>
<feature type="transmembrane region" description="Helical" evidence="1">
    <location>
        <begin position="87"/>
        <end position="110"/>
    </location>
</feature>
<organism evidence="2 3">
    <name type="scientific">Paludisphaera mucosa</name>
    <dbReference type="NCBI Taxonomy" id="3030827"/>
    <lineage>
        <taxon>Bacteria</taxon>
        <taxon>Pseudomonadati</taxon>
        <taxon>Planctomycetota</taxon>
        <taxon>Planctomycetia</taxon>
        <taxon>Isosphaerales</taxon>
        <taxon>Isosphaeraceae</taxon>
        <taxon>Paludisphaera</taxon>
    </lineage>
</organism>
<accession>A0ABT6F6Q3</accession>
<gene>
    <name evidence="2" type="ORF">PZE19_05610</name>
</gene>